<dbReference type="OrthoDB" id="58802at2"/>
<name>A0A1W1VP24_9FIRM</name>
<dbReference type="GO" id="GO:0003677">
    <property type="term" value="F:DNA binding"/>
    <property type="evidence" value="ECO:0007669"/>
    <property type="project" value="UniProtKB-KW"/>
</dbReference>
<dbReference type="EMBL" id="LT838272">
    <property type="protein sequence ID" value="SMB95023.1"/>
    <property type="molecule type" value="Genomic_DNA"/>
</dbReference>
<dbReference type="InterPro" id="IPR009057">
    <property type="entry name" value="Homeodomain-like_sf"/>
</dbReference>
<evidence type="ECO:0000313" key="7">
    <source>
        <dbReference type="EMBL" id="SMB95023.1"/>
    </source>
</evidence>
<dbReference type="InterPro" id="IPR007324">
    <property type="entry name" value="Sugar-bd_dom_put"/>
</dbReference>
<dbReference type="PANTHER" id="PTHR34294:SF1">
    <property type="entry name" value="TRANSCRIPTIONAL REGULATOR LSRR"/>
    <property type="match status" value="1"/>
</dbReference>
<evidence type="ECO:0000256" key="3">
    <source>
        <dbReference type="ARBA" id="ARBA00023125"/>
    </source>
</evidence>
<dbReference type="SUPFAM" id="SSF100950">
    <property type="entry name" value="NagB/RpiA/CoA transferase-like"/>
    <property type="match status" value="1"/>
</dbReference>
<feature type="domain" description="Sugar-binding" evidence="5">
    <location>
        <begin position="62"/>
        <end position="313"/>
    </location>
</feature>
<keyword evidence="4" id="KW-0804">Transcription</keyword>
<dbReference type="InterPro" id="IPR055247">
    <property type="entry name" value="InsJ-like_HTH"/>
</dbReference>
<dbReference type="Pfam" id="PF13518">
    <property type="entry name" value="HTH_28"/>
    <property type="match status" value="1"/>
</dbReference>
<reference evidence="7 8" key="1">
    <citation type="submission" date="2017-04" db="EMBL/GenBank/DDBJ databases">
        <authorList>
            <person name="Afonso C.L."/>
            <person name="Miller P.J."/>
            <person name="Scott M.A."/>
            <person name="Spackman E."/>
            <person name="Goraichik I."/>
            <person name="Dimitrov K.M."/>
            <person name="Suarez D.L."/>
            <person name="Swayne D.E."/>
        </authorList>
    </citation>
    <scope>NUCLEOTIDE SEQUENCE [LARGE SCALE GENOMIC DNA]</scope>
    <source>
        <strain evidence="7 8">ToBE</strain>
    </source>
</reference>
<keyword evidence="2" id="KW-0805">Transcription regulation</keyword>
<dbReference type="InterPro" id="IPR037171">
    <property type="entry name" value="NagB/RpiA_transferase-like"/>
</dbReference>
<dbReference type="RefSeq" id="WP_084664714.1">
    <property type="nucleotide sequence ID" value="NZ_LT838272.1"/>
</dbReference>
<gene>
    <name evidence="7" type="ORF">SAMN00808754_1161</name>
</gene>
<evidence type="ECO:0000259" key="6">
    <source>
        <dbReference type="Pfam" id="PF13518"/>
    </source>
</evidence>
<evidence type="ECO:0000259" key="5">
    <source>
        <dbReference type="Pfam" id="PF04198"/>
    </source>
</evidence>
<dbReference type="AlphaFoldDB" id="A0A1W1VP24"/>
<evidence type="ECO:0000256" key="2">
    <source>
        <dbReference type="ARBA" id="ARBA00023015"/>
    </source>
</evidence>
<evidence type="ECO:0000256" key="4">
    <source>
        <dbReference type="ARBA" id="ARBA00023163"/>
    </source>
</evidence>
<dbReference type="PANTHER" id="PTHR34294">
    <property type="entry name" value="TRANSCRIPTIONAL REGULATOR-RELATED"/>
    <property type="match status" value="1"/>
</dbReference>
<evidence type="ECO:0000313" key="8">
    <source>
        <dbReference type="Proteomes" id="UP000192569"/>
    </source>
</evidence>
<organism evidence="7 8">
    <name type="scientific">Thermanaeromonas toyohensis ToBE</name>
    <dbReference type="NCBI Taxonomy" id="698762"/>
    <lineage>
        <taxon>Bacteria</taxon>
        <taxon>Bacillati</taxon>
        <taxon>Bacillota</taxon>
        <taxon>Clostridia</taxon>
        <taxon>Neomoorellales</taxon>
        <taxon>Neomoorellaceae</taxon>
        <taxon>Thermanaeromonas</taxon>
    </lineage>
</organism>
<keyword evidence="3 7" id="KW-0238">DNA-binding</keyword>
<dbReference type="GO" id="GO:0030246">
    <property type="term" value="F:carbohydrate binding"/>
    <property type="evidence" value="ECO:0007669"/>
    <property type="project" value="InterPro"/>
</dbReference>
<comment type="similarity">
    <text evidence="1">Belongs to the SorC transcriptional regulatory family.</text>
</comment>
<keyword evidence="8" id="KW-1185">Reference proteome</keyword>
<dbReference type="STRING" id="698762.SAMN00808754_1161"/>
<dbReference type="SUPFAM" id="SSF46689">
    <property type="entry name" value="Homeodomain-like"/>
    <property type="match status" value="1"/>
</dbReference>
<dbReference type="Pfam" id="PF04198">
    <property type="entry name" value="Sugar-bind"/>
    <property type="match status" value="1"/>
</dbReference>
<dbReference type="Proteomes" id="UP000192569">
    <property type="component" value="Chromosome I"/>
</dbReference>
<dbReference type="Gene3D" id="3.40.50.1360">
    <property type="match status" value="1"/>
</dbReference>
<sequence length="327" mass="35817">MNNQEHLHFLIRVAELYYLEGLNQQEIAAKFRVSRATISRAIQQARELGIIKIEINGYKEDFLDLERELESRFGLREAILVPSSDSIEQLFKNIGKAVAGYLLRIVRPGDIIGVSWGRTLRAAIEALKETHVSRRNITAVPLVGGVGETNLEVHSNSLAMELANIFGGTWHALHAPALVSSAAVCQALLEDSSIHEVLEKGKKADIALVGIGATVESSTMIDTGYFTLQEIEALKLKGAVGDTCSRFFDLEGNSCAPELEKRTIGISLEDLKKIPIVIGVAGGSNKVKSIWGALKGRLINVLVTDERTAREVLDIGRRGLFRCHGRI</sequence>
<dbReference type="Gene3D" id="1.10.10.60">
    <property type="entry name" value="Homeodomain-like"/>
    <property type="match status" value="1"/>
</dbReference>
<dbReference type="InterPro" id="IPR051054">
    <property type="entry name" value="SorC_transcr_regulators"/>
</dbReference>
<feature type="domain" description="Insertion element IS150 protein InsJ-like helix-turn-helix" evidence="6">
    <location>
        <begin position="16"/>
        <end position="50"/>
    </location>
</feature>
<protein>
    <submittedName>
        <fullName evidence="7">DNA-binding transcriptional regulator LsrR, DeoR family</fullName>
    </submittedName>
</protein>
<evidence type="ECO:0000256" key="1">
    <source>
        <dbReference type="ARBA" id="ARBA00010466"/>
    </source>
</evidence>
<accession>A0A1W1VP24</accession>
<proteinExistence type="inferred from homology"/>